<evidence type="ECO:0000256" key="9">
    <source>
        <dbReference type="ARBA" id="ARBA00022826"/>
    </source>
</evidence>
<feature type="transmembrane region" description="Helical" evidence="20">
    <location>
        <begin position="78"/>
        <end position="101"/>
    </location>
</feature>
<keyword evidence="4" id="KW-1003">Cell membrane</keyword>
<dbReference type="GO" id="GO:0008076">
    <property type="term" value="C:voltage-gated potassium channel complex"/>
    <property type="evidence" value="ECO:0007669"/>
    <property type="project" value="InterPro"/>
</dbReference>
<dbReference type="Gene3D" id="1.10.287.70">
    <property type="match status" value="1"/>
</dbReference>
<evidence type="ECO:0000256" key="7">
    <source>
        <dbReference type="ARBA" id="ARBA00022692"/>
    </source>
</evidence>
<keyword evidence="3" id="KW-0813">Transport</keyword>
<keyword evidence="23" id="KW-1185">Reference proteome</keyword>
<evidence type="ECO:0000256" key="16">
    <source>
        <dbReference type="ARBA" id="ARBA00023286"/>
    </source>
</evidence>
<reference evidence="22 23" key="1">
    <citation type="submission" date="2022-04" db="EMBL/GenBank/DDBJ databases">
        <authorList>
            <person name="Ye Y.-Q."/>
            <person name="Du Z.-J."/>
        </authorList>
    </citation>
    <scope>NUCLEOTIDE SEQUENCE [LARGE SCALE GENOMIC DNA]</scope>
    <source>
        <strain evidence="22 23">A6E488</strain>
    </source>
</reference>
<feature type="domain" description="Cyclic nucleotide-binding" evidence="21">
    <location>
        <begin position="287"/>
        <end position="384"/>
    </location>
</feature>
<feature type="transmembrane region" description="Helical" evidence="20">
    <location>
        <begin position="178"/>
        <end position="202"/>
    </location>
</feature>
<dbReference type="GO" id="GO:0030552">
    <property type="term" value="F:cAMP binding"/>
    <property type="evidence" value="ECO:0007669"/>
    <property type="project" value="UniProtKB-KW"/>
</dbReference>
<protein>
    <submittedName>
        <fullName evidence="22">Cyclic nucleotide-gated ion channel/potassium channel family protein</fullName>
    </submittedName>
</protein>
<dbReference type="InterPro" id="IPR014710">
    <property type="entry name" value="RmlC-like_jellyroll"/>
</dbReference>
<evidence type="ECO:0000256" key="17">
    <source>
        <dbReference type="ARBA" id="ARBA00023303"/>
    </source>
</evidence>
<dbReference type="SMART" id="SM00100">
    <property type="entry name" value="cNMP"/>
    <property type="match status" value="1"/>
</dbReference>
<dbReference type="InterPro" id="IPR018490">
    <property type="entry name" value="cNMP-bd_dom_sf"/>
</dbReference>
<comment type="similarity">
    <text evidence="19">Belongs to the potassium channel family.</text>
</comment>
<comment type="function">
    <text evidence="18">Cyclic nucleotide-regulated potassium channel activated by cAMP.</text>
</comment>
<dbReference type="GO" id="GO:0005249">
    <property type="term" value="F:voltage-gated potassium channel activity"/>
    <property type="evidence" value="ECO:0007669"/>
    <property type="project" value="InterPro"/>
</dbReference>
<dbReference type="Pfam" id="PF00520">
    <property type="entry name" value="Ion_trans"/>
    <property type="match status" value="1"/>
</dbReference>
<organism evidence="22 23">
    <name type="scientific">Microbaculum marinisediminis</name>
    <dbReference type="NCBI Taxonomy" id="2931392"/>
    <lineage>
        <taxon>Bacteria</taxon>
        <taxon>Pseudomonadati</taxon>
        <taxon>Pseudomonadota</taxon>
        <taxon>Alphaproteobacteria</taxon>
        <taxon>Hyphomicrobiales</taxon>
        <taxon>Tepidamorphaceae</taxon>
        <taxon>Microbaculum</taxon>
    </lineage>
</organism>
<evidence type="ECO:0000256" key="18">
    <source>
        <dbReference type="ARBA" id="ARBA00058429"/>
    </source>
</evidence>
<name>A0AAW5R1X6_9HYPH</name>
<comment type="subunit">
    <text evidence="2">Homotetramer.</text>
</comment>
<keyword evidence="17" id="KW-0407">Ion channel</keyword>
<keyword evidence="12 20" id="KW-1133">Transmembrane helix</keyword>
<dbReference type="InterPro" id="IPR027359">
    <property type="entry name" value="Volt_channel_dom_sf"/>
</dbReference>
<evidence type="ECO:0000256" key="11">
    <source>
        <dbReference type="ARBA" id="ARBA00022958"/>
    </source>
</evidence>
<dbReference type="InterPro" id="IPR028325">
    <property type="entry name" value="VG_K_chnl"/>
</dbReference>
<evidence type="ECO:0000256" key="2">
    <source>
        <dbReference type="ARBA" id="ARBA00011881"/>
    </source>
</evidence>
<dbReference type="PRINTS" id="PR00169">
    <property type="entry name" value="KCHANNEL"/>
</dbReference>
<keyword evidence="11" id="KW-0630">Potassium</keyword>
<dbReference type="SUPFAM" id="SSF81324">
    <property type="entry name" value="Voltage-gated potassium channels"/>
    <property type="match status" value="1"/>
</dbReference>
<evidence type="ECO:0000256" key="5">
    <source>
        <dbReference type="ARBA" id="ARBA00022538"/>
    </source>
</evidence>
<keyword evidence="9" id="KW-0631">Potassium channel</keyword>
<feature type="transmembrane region" description="Helical" evidence="20">
    <location>
        <begin position="217"/>
        <end position="238"/>
    </location>
</feature>
<evidence type="ECO:0000256" key="6">
    <source>
        <dbReference type="ARBA" id="ARBA00022566"/>
    </source>
</evidence>
<dbReference type="EMBL" id="JALIDZ010000005">
    <property type="protein sequence ID" value="MCT8972604.1"/>
    <property type="molecule type" value="Genomic_DNA"/>
</dbReference>
<dbReference type="PROSITE" id="PS50042">
    <property type="entry name" value="CNMP_BINDING_3"/>
    <property type="match status" value="1"/>
</dbReference>
<comment type="caution">
    <text evidence="22">The sequence shown here is derived from an EMBL/GenBank/DDBJ whole genome shotgun (WGS) entry which is preliminary data.</text>
</comment>
<feature type="transmembrane region" description="Helical" evidence="20">
    <location>
        <begin position="121"/>
        <end position="144"/>
    </location>
</feature>
<dbReference type="Gene3D" id="2.60.120.10">
    <property type="entry name" value="Jelly Rolls"/>
    <property type="match status" value="1"/>
</dbReference>
<dbReference type="PANTHER" id="PTHR11537:SF254">
    <property type="entry name" value="POTASSIUM VOLTAGE-GATED CHANNEL PROTEIN SHAB"/>
    <property type="match status" value="1"/>
</dbReference>
<dbReference type="InterPro" id="IPR018488">
    <property type="entry name" value="cNMP-bd_CS"/>
</dbReference>
<proteinExistence type="inferred from homology"/>
<dbReference type="InterPro" id="IPR003280">
    <property type="entry name" value="2pore_dom_K_chnl"/>
</dbReference>
<feature type="transmembrane region" description="Helical" evidence="20">
    <location>
        <begin position="245"/>
        <end position="267"/>
    </location>
</feature>
<sequence>MRGWFAALFAAIGETKRRSHPRGKGPTARRAAFEIIEEGPSDRVLPSVVDAFLVTLIAVNVVAVCLETVPSIYDRYKTLFIVIEIVSVAIFTVEYAIRLWVAPEHMPYSGMKPNAARLRYALTPYAIIDLLAIMPFYLTFLMPWDLRLLRIFRLVRFFKLARYSTGLRSLSRAVRSEWRALTACLIIMAGLILVAGALMYAAEHTAQPDVFGSIPQGLWWAVVTLTTVGYGDVVPVTVGGKMLGGVVMLFGLAMFALPIGIVATAFAQEVHRREFVVTWSMVARVPLFSNLDASEIADIMTLLKAQTVPPGGTISRRGEPAEAMYFIASGEVELTLKGETLRLGAGDFFGEVAVLRKSRRSATVTAVTRVNLLTLSADDFRTLMDRRPDIADSIKTIAAERVGKERVMRGGDLISEELELAEDTDAGKKG</sequence>
<evidence type="ECO:0000256" key="20">
    <source>
        <dbReference type="SAM" id="Phobius"/>
    </source>
</evidence>
<keyword evidence="16" id="KW-1071">Ligand-gated ion channel</keyword>
<keyword evidence="8" id="KW-0547">Nucleotide-binding</keyword>
<dbReference type="Proteomes" id="UP001320898">
    <property type="component" value="Unassembled WGS sequence"/>
</dbReference>
<dbReference type="PRINTS" id="PR01333">
    <property type="entry name" value="2POREKCHANEL"/>
</dbReference>
<evidence type="ECO:0000256" key="12">
    <source>
        <dbReference type="ARBA" id="ARBA00022989"/>
    </source>
</evidence>
<keyword evidence="13" id="KW-0406">Ion transport</keyword>
<evidence type="ECO:0000313" key="22">
    <source>
        <dbReference type="EMBL" id="MCT8972604.1"/>
    </source>
</evidence>
<dbReference type="PANTHER" id="PTHR11537">
    <property type="entry name" value="VOLTAGE-GATED POTASSIUM CHANNEL"/>
    <property type="match status" value="1"/>
</dbReference>
<keyword evidence="7 20" id="KW-0812">Transmembrane</keyword>
<dbReference type="Gene3D" id="1.20.120.350">
    <property type="entry name" value="Voltage-gated potassium channels. Chain C"/>
    <property type="match status" value="1"/>
</dbReference>
<evidence type="ECO:0000259" key="21">
    <source>
        <dbReference type="PROSITE" id="PS50042"/>
    </source>
</evidence>
<accession>A0AAW5R1X6</accession>
<evidence type="ECO:0000256" key="15">
    <source>
        <dbReference type="ARBA" id="ARBA00023149"/>
    </source>
</evidence>
<dbReference type="SUPFAM" id="SSF51206">
    <property type="entry name" value="cAMP-binding domain-like"/>
    <property type="match status" value="1"/>
</dbReference>
<evidence type="ECO:0000256" key="19">
    <source>
        <dbReference type="ARBA" id="ARBA00060926"/>
    </source>
</evidence>
<keyword evidence="10" id="KW-0851">Voltage-gated channel</keyword>
<dbReference type="InterPro" id="IPR000595">
    <property type="entry name" value="cNMP-bd_dom"/>
</dbReference>
<dbReference type="RefSeq" id="WP_261616184.1">
    <property type="nucleotide sequence ID" value="NZ_JALIDZ010000005.1"/>
</dbReference>
<feature type="transmembrane region" description="Helical" evidence="20">
    <location>
        <begin position="44"/>
        <end position="66"/>
    </location>
</feature>
<keyword evidence="14 20" id="KW-0472">Membrane</keyword>
<dbReference type="GO" id="GO:0001508">
    <property type="term" value="P:action potential"/>
    <property type="evidence" value="ECO:0007669"/>
    <property type="project" value="TreeGrafter"/>
</dbReference>
<dbReference type="CDD" id="cd00038">
    <property type="entry name" value="CAP_ED"/>
    <property type="match status" value="1"/>
</dbReference>
<evidence type="ECO:0000256" key="13">
    <source>
        <dbReference type="ARBA" id="ARBA00023065"/>
    </source>
</evidence>
<dbReference type="Pfam" id="PF00027">
    <property type="entry name" value="cNMP_binding"/>
    <property type="match status" value="1"/>
</dbReference>
<evidence type="ECO:0000256" key="8">
    <source>
        <dbReference type="ARBA" id="ARBA00022741"/>
    </source>
</evidence>
<keyword evidence="5" id="KW-0633">Potassium transport</keyword>
<evidence type="ECO:0000313" key="23">
    <source>
        <dbReference type="Proteomes" id="UP001320898"/>
    </source>
</evidence>
<dbReference type="AlphaFoldDB" id="A0AAW5R1X6"/>
<evidence type="ECO:0000256" key="1">
    <source>
        <dbReference type="ARBA" id="ARBA00004651"/>
    </source>
</evidence>
<evidence type="ECO:0000256" key="10">
    <source>
        <dbReference type="ARBA" id="ARBA00022882"/>
    </source>
</evidence>
<comment type="subcellular location">
    <subcellularLocation>
        <location evidence="1">Cell membrane</location>
        <topology evidence="1">Multi-pass membrane protein</topology>
    </subcellularLocation>
</comment>
<dbReference type="PROSITE" id="PS00889">
    <property type="entry name" value="CNMP_BINDING_2"/>
    <property type="match status" value="1"/>
</dbReference>
<dbReference type="InterPro" id="IPR005821">
    <property type="entry name" value="Ion_trans_dom"/>
</dbReference>
<evidence type="ECO:0000256" key="4">
    <source>
        <dbReference type="ARBA" id="ARBA00022475"/>
    </source>
</evidence>
<dbReference type="FunFam" id="1.10.287.70:FF:000181">
    <property type="entry name" value="Cyclic nucleotide-gated potassium channel mll3241"/>
    <property type="match status" value="1"/>
</dbReference>
<keyword evidence="15" id="KW-0114">cAMP</keyword>
<gene>
    <name evidence="22" type="ORF">MUB46_12120</name>
</gene>
<keyword evidence="6" id="KW-0116">cAMP-binding</keyword>
<evidence type="ECO:0000256" key="3">
    <source>
        <dbReference type="ARBA" id="ARBA00022448"/>
    </source>
</evidence>
<evidence type="ECO:0000256" key="14">
    <source>
        <dbReference type="ARBA" id="ARBA00023136"/>
    </source>
</evidence>